<dbReference type="Gene3D" id="1.10.10.1400">
    <property type="entry name" value="Terminase, small subunit, N-terminal DNA-binding domain, HTH motif"/>
    <property type="match status" value="1"/>
</dbReference>
<dbReference type="GO" id="GO:0051276">
    <property type="term" value="P:chromosome organization"/>
    <property type="evidence" value="ECO:0007669"/>
    <property type="project" value="InterPro"/>
</dbReference>
<evidence type="ECO:0000313" key="1">
    <source>
        <dbReference type="EMBL" id="AMN35454.1"/>
    </source>
</evidence>
<dbReference type="PANTHER" id="PTHR41328">
    <property type="entry name" value="TERMINASE SMALL SUBUNIT-RELATED"/>
    <property type="match status" value="1"/>
</dbReference>
<dbReference type="Proteomes" id="UP000070260">
    <property type="component" value="Chromosome"/>
</dbReference>
<dbReference type="InterPro" id="IPR052404">
    <property type="entry name" value="SPP1-like_terminase"/>
</dbReference>
<proteinExistence type="predicted"/>
<dbReference type="InterPro" id="IPR005335">
    <property type="entry name" value="Terminase_ssu"/>
</dbReference>
<organism evidence="1 2">
    <name type="scientific">Clostridium perfringens</name>
    <dbReference type="NCBI Taxonomy" id="1502"/>
    <lineage>
        <taxon>Bacteria</taxon>
        <taxon>Bacillati</taxon>
        <taxon>Bacillota</taxon>
        <taxon>Clostridia</taxon>
        <taxon>Eubacteriales</taxon>
        <taxon>Clostridiaceae</taxon>
        <taxon>Clostridium</taxon>
    </lineage>
</organism>
<gene>
    <name evidence="1" type="ORF">JFP838_06700</name>
</gene>
<dbReference type="PANTHER" id="PTHR41328:SF3">
    <property type="entry name" value="PBSX PHAGE TERMINASE SMALL SUBUNIT"/>
    <property type="match status" value="1"/>
</dbReference>
<dbReference type="PATRIC" id="fig|1502.177.peg.1364"/>
<evidence type="ECO:0000313" key="2">
    <source>
        <dbReference type="Proteomes" id="UP000070260"/>
    </source>
</evidence>
<dbReference type="AlphaFoldDB" id="A0A127EHL9"/>
<dbReference type="EMBL" id="CP010994">
    <property type="protein sequence ID" value="AMN35454.1"/>
    <property type="molecule type" value="Genomic_DNA"/>
</dbReference>
<protein>
    <submittedName>
        <fullName evidence="1">Phage portal protein</fullName>
    </submittedName>
</protein>
<dbReference type="InterPro" id="IPR038713">
    <property type="entry name" value="Terminase_Gp1_N_sf"/>
</dbReference>
<accession>A0A127EHL9</accession>
<dbReference type="InterPro" id="IPR018925">
    <property type="entry name" value="XtmA-like_N"/>
</dbReference>
<sequence>MARARSPNRYKAKELYLNSCGDIKLKTIAEELNISYNQVRKWKSEDKWDEELKVTVGKVVTKKNSLKKNNGKPFKKEVKELIENDELTDNQRLFCAYYINCFNATKAYKKAYNCSYDTAMVEGCKSLRNPKIKNAIDKLREYKLNKIFLTKEDIFQRYLDIAYASMTDYLEFGTEEFDIDTKDGTKTIKGSYIYLKDSAELDGSVISEVKQGKSGISLKLHDALRALDWLSEHMNIATDKQKAEIELLKANVELTKVKKEQAEKGEWD</sequence>
<name>A0A127EHL9_CLOPF</name>
<dbReference type="RefSeq" id="WP_061427568.1">
    <property type="nucleotide sequence ID" value="NZ_CATNZO010000001.1"/>
</dbReference>
<dbReference type="Pfam" id="PF03592">
    <property type="entry name" value="Terminase_2"/>
    <property type="match status" value="1"/>
</dbReference>
<dbReference type="Pfam" id="PF10668">
    <property type="entry name" value="Phage_terminase"/>
    <property type="match status" value="1"/>
</dbReference>
<reference evidence="1 2" key="1">
    <citation type="journal article" date="2016" name="PLoS ONE">
        <title>Plasmid Characterization and Chromosome Analysis of Two netF+ Clostridium perfringens Isolates Associated with Foal and Canine Necrotizing Enteritis.</title>
        <authorList>
            <person name="Mehdizadeh Gohari I."/>
            <person name="Kropinski A.M."/>
            <person name="Weese S.J."/>
            <person name="Parreira V.R."/>
            <person name="Whitehead A.E."/>
            <person name="Boerlin P."/>
            <person name="Prescott J.F."/>
        </authorList>
    </citation>
    <scope>NUCLEOTIDE SEQUENCE [LARGE SCALE GENOMIC DNA]</scope>
    <source>
        <strain evidence="1 2">JP838</strain>
    </source>
</reference>
<dbReference type="OrthoDB" id="9768556at2"/>